<dbReference type="PRINTS" id="PR00469">
    <property type="entry name" value="PNDRDTASEII"/>
</dbReference>
<dbReference type="InterPro" id="IPR036188">
    <property type="entry name" value="FAD/NAD-bd_sf"/>
</dbReference>
<dbReference type="SUPFAM" id="SSF51735">
    <property type="entry name" value="NAD(P)-binding Rossmann-fold domains"/>
    <property type="match status" value="1"/>
</dbReference>
<dbReference type="SUPFAM" id="SSF51905">
    <property type="entry name" value="FAD/NAD(P)-binding domain"/>
    <property type="match status" value="1"/>
</dbReference>
<dbReference type="InterPro" id="IPR050097">
    <property type="entry name" value="Ferredoxin-NADP_redctase_2"/>
</dbReference>
<evidence type="ECO:0000256" key="1">
    <source>
        <dbReference type="ARBA" id="ARBA00022630"/>
    </source>
</evidence>
<name>A0A0G1QH20_9BACT</name>
<reference evidence="4 5" key="1">
    <citation type="journal article" date="2015" name="Nature">
        <title>rRNA introns, odd ribosomes, and small enigmatic genomes across a large radiation of phyla.</title>
        <authorList>
            <person name="Brown C.T."/>
            <person name="Hug L.A."/>
            <person name="Thomas B.C."/>
            <person name="Sharon I."/>
            <person name="Castelle C.J."/>
            <person name="Singh A."/>
            <person name="Wilkins M.J."/>
            <person name="Williams K.H."/>
            <person name="Banfield J.F."/>
        </authorList>
    </citation>
    <scope>NUCLEOTIDE SEQUENCE [LARGE SCALE GENOMIC DNA]</scope>
</reference>
<dbReference type="Pfam" id="PF07992">
    <property type="entry name" value="Pyr_redox_2"/>
    <property type="match status" value="1"/>
</dbReference>
<sequence length="274" mass="30512">MKKIEVYDLIIIGAGPAGLTAARLAACRKINYLILGHPQKSQIYFARKVDQISWSGSGPAYLNKLLKKIKSKNLKRVSVQKIISGRYIKIFSKKKIFLTKTALIASGAKPRHLHQNSRDYTNIFLTKPGGKTVLIIGAGRNGLTNSLYLAKTANKIVTIDKRGPKDLDQKLLSQVLQNKKIEVLLNTELEKYPLTNFDIIYEAMGTKPSSEFLSPQILDREGYLKLTQGHMTKIKGLYACGDCRKGCGSLPLVINDAEKAMAEICIYLHDIVYS</sequence>
<keyword evidence="1" id="KW-0285">Flavoprotein</keyword>
<gene>
    <name evidence="4" type="ORF">UX60_C0009G0009</name>
</gene>
<proteinExistence type="predicted"/>
<evidence type="ECO:0000313" key="4">
    <source>
        <dbReference type="EMBL" id="KKU44266.1"/>
    </source>
</evidence>
<accession>A0A0G1QH20</accession>
<dbReference type="PRINTS" id="PR00368">
    <property type="entry name" value="FADPNR"/>
</dbReference>
<evidence type="ECO:0000259" key="3">
    <source>
        <dbReference type="Pfam" id="PF07992"/>
    </source>
</evidence>
<comment type="caution">
    <text evidence="4">The sequence shown here is derived from an EMBL/GenBank/DDBJ whole genome shotgun (WGS) entry which is preliminary data.</text>
</comment>
<organism evidence="4 5">
    <name type="scientific">Berkelbacteria bacterium GW2011_GWA2_46_7</name>
    <dbReference type="NCBI Taxonomy" id="1618335"/>
    <lineage>
        <taxon>Bacteria</taxon>
        <taxon>Candidatus Berkelbacteria</taxon>
    </lineage>
</organism>
<keyword evidence="2" id="KW-0560">Oxidoreductase</keyword>
<dbReference type="Gene3D" id="3.50.50.60">
    <property type="entry name" value="FAD/NAD(P)-binding domain"/>
    <property type="match status" value="3"/>
</dbReference>
<feature type="domain" description="FAD/NAD(P)-binding" evidence="3">
    <location>
        <begin position="7"/>
        <end position="251"/>
    </location>
</feature>
<dbReference type="InterPro" id="IPR023753">
    <property type="entry name" value="FAD/NAD-binding_dom"/>
</dbReference>
<evidence type="ECO:0000313" key="5">
    <source>
        <dbReference type="Proteomes" id="UP000034487"/>
    </source>
</evidence>
<dbReference type="GO" id="GO:0016491">
    <property type="term" value="F:oxidoreductase activity"/>
    <property type="evidence" value="ECO:0007669"/>
    <property type="project" value="UniProtKB-KW"/>
</dbReference>
<dbReference type="PANTHER" id="PTHR48105">
    <property type="entry name" value="THIOREDOXIN REDUCTASE 1-RELATED-RELATED"/>
    <property type="match status" value="1"/>
</dbReference>
<protein>
    <recommendedName>
        <fullName evidence="3">FAD/NAD(P)-binding domain-containing protein</fullName>
    </recommendedName>
</protein>
<dbReference type="InterPro" id="IPR036291">
    <property type="entry name" value="NAD(P)-bd_dom_sf"/>
</dbReference>
<dbReference type="AlphaFoldDB" id="A0A0G1QH20"/>
<dbReference type="Proteomes" id="UP000034487">
    <property type="component" value="Unassembled WGS sequence"/>
</dbReference>
<evidence type="ECO:0000256" key="2">
    <source>
        <dbReference type="ARBA" id="ARBA00023002"/>
    </source>
</evidence>
<dbReference type="EMBL" id="LCMV01000009">
    <property type="protein sequence ID" value="KKU44266.1"/>
    <property type="molecule type" value="Genomic_DNA"/>
</dbReference>